<protein>
    <recommendedName>
        <fullName evidence="3">Gamma-glutamylcyclotransferase</fullName>
    </recommendedName>
</protein>
<dbReference type="CDD" id="cd06661">
    <property type="entry name" value="GGCT_like"/>
    <property type="match status" value="1"/>
</dbReference>
<gene>
    <name evidence="1" type="ORF">SAMN06265374_1928</name>
</gene>
<evidence type="ECO:0000313" key="2">
    <source>
        <dbReference type="Proteomes" id="UP001157914"/>
    </source>
</evidence>
<reference evidence="1 2" key="1">
    <citation type="submission" date="2017-05" db="EMBL/GenBank/DDBJ databases">
        <authorList>
            <person name="Varghese N."/>
            <person name="Submissions S."/>
        </authorList>
    </citation>
    <scope>NUCLEOTIDE SEQUENCE [LARGE SCALE GENOMIC DNA]</scope>
    <source>
        <strain evidence="1 2">DSM 15949</strain>
    </source>
</reference>
<evidence type="ECO:0008006" key="3">
    <source>
        <dbReference type="Google" id="ProtNLM"/>
    </source>
</evidence>
<keyword evidence="2" id="KW-1185">Reference proteome</keyword>
<dbReference type="InterPro" id="IPR013024">
    <property type="entry name" value="GGCT-like"/>
</dbReference>
<organism evidence="1 2">
    <name type="scientific">Roseibium denhamense</name>
    <dbReference type="NCBI Taxonomy" id="76305"/>
    <lineage>
        <taxon>Bacteria</taxon>
        <taxon>Pseudomonadati</taxon>
        <taxon>Pseudomonadota</taxon>
        <taxon>Alphaproteobacteria</taxon>
        <taxon>Hyphomicrobiales</taxon>
        <taxon>Stappiaceae</taxon>
        <taxon>Roseibium</taxon>
    </lineage>
</organism>
<evidence type="ECO:0000313" key="1">
    <source>
        <dbReference type="EMBL" id="SMP18597.1"/>
    </source>
</evidence>
<dbReference type="RefSeq" id="WP_155190653.1">
    <property type="nucleotide sequence ID" value="NZ_BAAAEA010000003.1"/>
</dbReference>
<proteinExistence type="predicted"/>
<dbReference type="Proteomes" id="UP001157914">
    <property type="component" value="Unassembled WGS sequence"/>
</dbReference>
<accession>A0ABY1NUL3</accession>
<dbReference type="Gene3D" id="3.10.490.10">
    <property type="entry name" value="Gamma-glutamyl cyclotransferase-like"/>
    <property type="match status" value="1"/>
</dbReference>
<comment type="caution">
    <text evidence="1">The sequence shown here is derived from an EMBL/GenBank/DDBJ whole genome shotgun (WGS) entry which is preliminary data.</text>
</comment>
<dbReference type="EMBL" id="FXTT01000002">
    <property type="protein sequence ID" value="SMP18597.1"/>
    <property type="molecule type" value="Genomic_DNA"/>
</dbReference>
<sequence length="197" mass="22563">MTITYFGYGSLVNASTVPAGAEIIPGRLSGWVREWRFCGMWENGQGRCALSVRRQPGAEIWGVMTREQPSRMGALEKRESRYEKISEIAQDFRCEAEKKPGPDDLFLFKATLENERWGCQVHPILQTYLDCVLAGFFQIWGEAGIRHFLQTTDGWHVPVLNDRSTPHYPRAVRLERDLEALIDDMLEPLNLTYVDPT</sequence>
<name>A0ABY1NUL3_9HYPH</name>